<evidence type="ECO:0000313" key="1">
    <source>
        <dbReference type="EMBL" id="KAJ6644197.1"/>
    </source>
</evidence>
<dbReference type="Proteomes" id="UP001151699">
    <property type="component" value="Chromosome B"/>
</dbReference>
<keyword evidence="2" id="KW-1185">Reference proteome</keyword>
<gene>
    <name evidence="1" type="ORF">Bhyg_09164</name>
</gene>
<proteinExistence type="predicted"/>
<accession>A0A9Q0N611</accession>
<comment type="caution">
    <text evidence="1">The sequence shown here is derived from an EMBL/GenBank/DDBJ whole genome shotgun (WGS) entry which is preliminary data.</text>
</comment>
<dbReference type="OrthoDB" id="10655505at2759"/>
<evidence type="ECO:0000313" key="2">
    <source>
        <dbReference type="Proteomes" id="UP001151699"/>
    </source>
</evidence>
<sequence>MLTKYLTYVHEKKRLTKLNRIVEIVEKPIPCHEKTEMLILREIEEKRLNRRFFCCPMESHDFVEFCEKRKRAIVRKYVKCQSDR</sequence>
<feature type="non-terminal residue" evidence="1">
    <location>
        <position position="1"/>
    </location>
</feature>
<name>A0A9Q0N611_9DIPT</name>
<dbReference type="EMBL" id="WJQU01000002">
    <property type="protein sequence ID" value="KAJ6644197.1"/>
    <property type="molecule type" value="Genomic_DNA"/>
</dbReference>
<organism evidence="1 2">
    <name type="scientific">Pseudolycoriella hygida</name>
    <dbReference type="NCBI Taxonomy" id="35572"/>
    <lineage>
        <taxon>Eukaryota</taxon>
        <taxon>Metazoa</taxon>
        <taxon>Ecdysozoa</taxon>
        <taxon>Arthropoda</taxon>
        <taxon>Hexapoda</taxon>
        <taxon>Insecta</taxon>
        <taxon>Pterygota</taxon>
        <taxon>Neoptera</taxon>
        <taxon>Endopterygota</taxon>
        <taxon>Diptera</taxon>
        <taxon>Nematocera</taxon>
        <taxon>Sciaroidea</taxon>
        <taxon>Sciaridae</taxon>
        <taxon>Pseudolycoriella</taxon>
    </lineage>
</organism>
<reference evidence="1" key="1">
    <citation type="submission" date="2022-07" db="EMBL/GenBank/DDBJ databases">
        <authorList>
            <person name="Trinca V."/>
            <person name="Uliana J.V.C."/>
            <person name="Torres T.T."/>
            <person name="Ward R.J."/>
            <person name="Monesi N."/>
        </authorList>
    </citation>
    <scope>NUCLEOTIDE SEQUENCE</scope>
    <source>
        <strain evidence="1">HSMRA1968</strain>
        <tissue evidence="1">Whole embryos</tissue>
    </source>
</reference>
<protein>
    <submittedName>
        <fullName evidence="1">Uncharacterized protein</fullName>
    </submittedName>
</protein>
<dbReference type="AlphaFoldDB" id="A0A9Q0N611"/>